<feature type="region of interest" description="Disordered" evidence="1">
    <location>
        <begin position="71"/>
        <end position="90"/>
    </location>
</feature>
<protein>
    <submittedName>
        <fullName evidence="2">OLC1v1006108C1</fullName>
    </submittedName>
</protein>
<dbReference type="Proteomes" id="UP001161247">
    <property type="component" value="Chromosome 5"/>
</dbReference>
<evidence type="ECO:0000256" key="1">
    <source>
        <dbReference type="SAM" id="MobiDB-lite"/>
    </source>
</evidence>
<reference evidence="2" key="1">
    <citation type="submission" date="2023-03" db="EMBL/GenBank/DDBJ databases">
        <authorList>
            <person name="Julca I."/>
        </authorList>
    </citation>
    <scope>NUCLEOTIDE SEQUENCE</scope>
</reference>
<sequence>MIRRGMTESPAPEQEKPERVTRNSNQKRAGVEAHHRQHHHVGQPDPNRVHSRLSNPGGDVVGAFFEKLAIGEPLDEDGEHEDKQKGQQVHAQIVVSGPTREQDLGVLPPEEGHVHHHVVGAHRRHSSARRRAVCHIHSSGSPGVIHVHNYSAV</sequence>
<gene>
    <name evidence="2" type="ORF">OLC1_LOCUS15310</name>
</gene>
<proteinExistence type="predicted"/>
<organism evidence="2 3">
    <name type="scientific">Oldenlandia corymbosa var. corymbosa</name>
    <dbReference type="NCBI Taxonomy" id="529605"/>
    <lineage>
        <taxon>Eukaryota</taxon>
        <taxon>Viridiplantae</taxon>
        <taxon>Streptophyta</taxon>
        <taxon>Embryophyta</taxon>
        <taxon>Tracheophyta</taxon>
        <taxon>Spermatophyta</taxon>
        <taxon>Magnoliopsida</taxon>
        <taxon>eudicotyledons</taxon>
        <taxon>Gunneridae</taxon>
        <taxon>Pentapetalae</taxon>
        <taxon>asterids</taxon>
        <taxon>lamiids</taxon>
        <taxon>Gentianales</taxon>
        <taxon>Rubiaceae</taxon>
        <taxon>Rubioideae</taxon>
        <taxon>Spermacoceae</taxon>
        <taxon>Hedyotis-Oldenlandia complex</taxon>
        <taxon>Oldenlandia</taxon>
    </lineage>
</organism>
<feature type="region of interest" description="Disordered" evidence="1">
    <location>
        <begin position="1"/>
        <end position="60"/>
    </location>
</feature>
<dbReference type="EMBL" id="OX459122">
    <property type="protein sequence ID" value="CAI9106869.1"/>
    <property type="molecule type" value="Genomic_DNA"/>
</dbReference>
<evidence type="ECO:0000313" key="3">
    <source>
        <dbReference type="Proteomes" id="UP001161247"/>
    </source>
</evidence>
<accession>A0AAV1DIP1</accession>
<keyword evidence="3" id="KW-1185">Reference proteome</keyword>
<name>A0AAV1DIP1_OLDCO</name>
<evidence type="ECO:0000313" key="2">
    <source>
        <dbReference type="EMBL" id="CAI9106869.1"/>
    </source>
</evidence>
<dbReference type="AlphaFoldDB" id="A0AAV1DIP1"/>